<dbReference type="EMBL" id="CP036276">
    <property type="protein sequence ID" value="QDU41932.1"/>
    <property type="molecule type" value="Genomic_DNA"/>
</dbReference>
<dbReference type="PANTHER" id="PTHR31609:SF1">
    <property type="entry name" value="CARBOHYDRATE DEACETYLASE"/>
    <property type="match status" value="1"/>
</dbReference>
<name>A0A517ZHK1_9PLAN</name>
<dbReference type="KEGG" id="sdyn:Mal52_03870"/>
<dbReference type="InterPro" id="IPR011330">
    <property type="entry name" value="Glyco_hydro/deAcase_b/a-brl"/>
</dbReference>
<dbReference type="PANTHER" id="PTHR31609">
    <property type="entry name" value="YDJC DEACETYLASE FAMILY MEMBER"/>
    <property type="match status" value="1"/>
</dbReference>
<evidence type="ECO:0000256" key="2">
    <source>
        <dbReference type="ARBA" id="ARBA00022723"/>
    </source>
</evidence>
<dbReference type="RefSeq" id="WP_145373948.1">
    <property type="nucleotide sequence ID" value="NZ_CP036276.1"/>
</dbReference>
<evidence type="ECO:0000256" key="1">
    <source>
        <dbReference type="ARBA" id="ARBA00001946"/>
    </source>
</evidence>
<dbReference type="Pfam" id="PF04794">
    <property type="entry name" value="YdjC"/>
    <property type="match status" value="1"/>
</dbReference>
<keyword evidence="2" id="KW-0479">Metal-binding</keyword>
<protein>
    <recommendedName>
        <fullName evidence="8">ChbG/HpnK family deacetylase</fullName>
    </recommendedName>
</protein>
<dbReference type="GO" id="GO:0016787">
    <property type="term" value="F:hydrolase activity"/>
    <property type="evidence" value="ECO:0007669"/>
    <property type="project" value="UniProtKB-KW"/>
</dbReference>
<accession>A0A517ZHK1</accession>
<evidence type="ECO:0000256" key="4">
    <source>
        <dbReference type="ARBA" id="ARBA00022842"/>
    </source>
</evidence>
<evidence type="ECO:0000313" key="7">
    <source>
        <dbReference type="Proteomes" id="UP000319383"/>
    </source>
</evidence>
<dbReference type="AlphaFoldDB" id="A0A517ZHK1"/>
<dbReference type="GO" id="GO:0005975">
    <property type="term" value="P:carbohydrate metabolic process"/>
    <property type="evidence" value="ECO:0007669"/>
    <property type="project" value="InterPro"/>
</dbReference>
<organism evidence="6 7">
    <name type="scientific">Symmachiella dynata</name>
    <dbReference type="NCBI Taxonomy" id="2527995"/>
    <lineage>
        <taxon>Bacteria</taxon>
        <taxon>Pseudomonadati</taxon>
        <taxon>Planctomycetota</taxon>
        <taxon>Planctomycetia</taxon>
        <taxon>Planctomycetales</taxon>
        <taxon>Planctomycetaceae</taxon>
        <taxon>Symmachiella</taxon>
    </lineage>
</organism>
<dbReference type="Proteomes" id="UP000319383">
    <property type="component" value="Chromosome"/>
</dbReference>
<comment type="cofactor">
    <cofactor evidence="1">
        <name>Mg(2+)</name>
        <dbReference type="ChEBI" id="CHEBI:18420"/>
    </cofactor>
</comment>
<evidence type="ECO:0000256" key="5">
    <source>
        <dbReference type="ARBA" id="ARBA00023277"/>
    </source>
</evidence>
<evidence type="ECO:0000313" key="6">
    <source>
        <dbReference type="EMBL" id="QDU41932.1"/>
    </source>
</evidence>
<keyword evidence="5" id="KW-0119">Carbohydrate metabolism</keyword>
<sequence length="311" mass="33818">MRRVIINADDLGICEGTNVSISRAHREGVLTSASLMANGAAFDHAVETVVDPNPELGIGLHLCLTSGVSVLAQDHLKDLVGDDGHFRHGFVSLARAARSAAPEFLQQVEAELDAQFQRVRDAGVHIDHVDGHRYFHVIPGVFEIVARLALKHDCQVLRYPRERLGPWGLWTRPGQAQRRLLNVPKQIILSRFTRAAQAHQPRPEGTEHFHGVLDSGAVTSQSLLRLLSNLPAGTIEIVTHPGGVRDTGAATCTADDLKFLQSPDRLLEFEALVDPGIKSFVEQNGIQLQRFADIATEDCAVPAAKCSGSLP</sequence>
<gene>
    <name evidence="6" type="ORF">Mal52_03870</name>
</gene>
<evidence type="ECO:0000256" key="3">
    <source>
        <dbReference type="ARBA" id="ARBA00022801"/>
    </source>
</evidence>
<dbReference type="InterPro" id="IPR006879">
    <property type="entry name" value="YdjC-like"/>
</dbReference>
<keyword evidence="3" id="KW-0378">Hydrolase</keyword>
<dbReference type="GO" id="GO:0046872">
    <property type="term" value="F:metal ion binding"/>
    <property type="evidence" value="ECO:0007669"/>
    <property type="project" value="UniProtKB-KW"/>
</dbReference>
<dbReference type="Gene3D" id="3.20.20.370">
    <property type="entry name" value="Glycoside hydrolase/deacetylase"/>
    <property type="match status" value="1"/>
</dbReference>
<proteinExistence type="predicted"/>
<evidence type="ECO:0008006" key="8">
    <source>
        <dbReference type="Google" id="ProtNLM"/>
    </source>
</evidence>
<reference evidence="6 7" key="1">
    <citation type="submission" date="2019-02" db="EMBL/GenBank/DDBJ databases">
        <title>Deep-cultivation of Planctomycetes and their phenomic and genomic characterization uncovers novel biology.</title>
        <authorList>
            <person name="Wiegand S."/>
            <person name="Jogler M."/>
            <person name="Boedeker C."/>
            <person name="Pinto D."/>
            <person name="Vollmers J."/>
            <person name="Rivas-Marin E."/>
            <person name="Kohn T."/>
            <person name="Peeters S.H."/>
            <person name="Heuer A."/>
            <person name="Rast P."/>
            <person name="Oberbeckmann S."/>
            <person name="Bunk B."/>
            <person name="Jeske O."/>
            <person name="Meyerdierks A."/>
            <person name="Storesund J.E."/>
            <person name="Kallscheuer N."/>
            <person name="Luecker S."/>
            <person name="Lage O.M."/>
            <person name="Pohl T."/>
            <person name="Merkel B.J."/>
            <person name="Hornburger P."/>
            <person name="Mueller R.-W."/>
            <person name="Bruemmer F."/>
            <person name="Labrenz M."/>
            <person name="Spormann A.M."/>
            <person name="Op den Camp H."/>
            <person name="Overmann J."/>
            <person name="Amann R."/>
            <person name="Jetten M.S.M."/>
            <person name="Mascher T."/>
            <person name="Medema M.H."/>
            <person name="Devos D.P."/>
            <person name="Kaster A.-K."/>
            <person name="Ovreas L."/>
            <person name="Rohde M."/>
            <person name="Galperin M.Y."/>
            <person name="Jogler C."/>
        </authorList>
    </citation>
    <scope>NUCLEOTIDE SEQUENCE [LARGE SCALE GENOMIC DNA]</scope>
    <source>
        <strain evidence="6 7">Mal52</strain>
    </source>
</reference>
<keyword evidence="7" id="KW-1185">Reference proteome</keyword>
<dbReference type="SUPFAM" id="SSF88713">
    <property type="entry name" value="Glycoside hydrolase/deacetylase"/>
    <property type="match status" value="1"/>
</dbReference>
<keyword evidence="4" id="KW-0460">Magnesium</keyword>
<dbReference type="GO" id="GO:0019213">
    <property type="term" value="F:deacetylase activity"/>
    <property type="evidence" value="ECO:0007669"/>
    <property type="project" value="TreeGrafter"/>
</dbReference>